<comment type="caution">
    <text evidence="1">The sequence shown here is derived from an EMBL/GenBank/DDBJ whole genome shotgun (WGS) entry which is preliminary data.</text>
</comment>
<gene>
    <name evidence="1" type="ORF">BDN71DRAFT_1442187</name>
</gene>
<organism evidence="1 2">
    <name type="scientific">Pleurotus eryngii</name>
    <name type="common">Boletus of the steppes</name>
    <dbReference type="NCBI Taxonomy" id="5323"/>
    <lineage>
        <taxon>Eukaryota</taxon>
        <taxon>Fungi</taxon>
        <taxon>Dikarya</taxon>
        <taxon>Basidiomycota</taxon>
        <taxon>Agaricomycotina</taxon>
        <taxon>Agaricomycetes</taxon>
        <taxon>Agaricomycetidae</taxon>
        <taxon>Agaricales</taxon>
        <taxon>Pleurotineae</taxon>
        <taxon>Pleurotaceae</taxon>
        <taxon>Pleurotus</taxon>
    </lineage>
</organism>
<name>A0A9P6A6K2_PLEER</name>
<protein>
    <submittedName>
        <fullName evidence="1">Uncharacterized protein</fullName>
    </submittedName>
</protein>
<dbReference type="EMBL" id="MU154533">
    <property type="protein sequence ID" value="KAF9499155.1"/>
    <property type="molecule type" value="Genomic_DNA"/>
</dbReference>
<dbReference type="Proteomes" id="UP000807025">
    <property type="component" value="Unassembled WGS sequence"/>
</dbReference>
<reference evidence="1" key="1">
    <citation type="submission" date="2020-11" db="EMBL/GenBank/DDBJ databases">
        <authorList>
            <consortium name="DOE Joint Genome Institute"/>
            <person name="Ahrendt S."/>
            <person name="Riley R."/>
            <person name="Andreopoulos W."/>
            <person name="Labutti K."/>
            <person name="Pangilinan J."/>
            <person name="Ruiz-Duenas F.J."/>
            <person name="Barrasa J.M."/>
            <person name="Sanchez-Garcia M."/>
            <person name="Camarero S."/>
            <person name="Miyauchi S."/>
            <person name="Serrano A."/>
            <person name="Linde D."/>
            <person name="Babiker R."/>
            <person name="Drula E."/>
            <person name="Ayuso-Fernandez I."/>
            <person name="Pacheco R."/>
            <person name="Padilla G."/>
            <person name="Ferreira P."/>
            <person name="Barriuso J."/>
            <person name="Kellner H."/>
            <person name="Castanera R."/>
            <person name="Alfaro M."/>
            <person name="Ramirez L."/>
            <person name="Pisabarro A.G."/>
            <person name="Kuo A."/>
            <person name="Tritt A."/>
            <person name="Lipzen A."/>
            <person name="He G."/>
            <person name="Yan M."/>
            <person name="Ng V."/>
            <person name="Cullen D."/>
            <person name="Martin F."/>
            <person name="Rosso M.-N."/>
            <person name="Henrissat B."/>
            <person name="Hibbett D."/>
            <person name="Martinez A.T."/>
            <person name="Grigoriev I.V."/>
        </authorList>
    </citation>
    <scope>NUCLEOTIDE SEQUENCE</scope>
    <source>
        <strain evidence="1">ATCC 90797</strain>
    </source>
</reference>
<sequence length="181" mass="20049">MSQLVNLRCLCILDATGSAAQKLLALGPPVLLEDAPIQRFRASRLHFTASDLHPLLSPFLSTLQDLFLRECSASDSRPTPTHSEGPPVTRLAALRKLVLKPPTNAGARLPLNSPEVPRLSSLLCIYGEHFYDLSQWNIATMSELTLQVNQNSDLPRFERRCSRLLLQSSPTRHSSNGCIPR</sequence>
<keyword evidence="2" id="KW-1185">Reference proteome</keyword>
<evidence type="ECO:0000313" key="1">
    <source>
        <dbReference type="EMBL" id="KAF9499155.1"/>
    </source>
</evidence>
<accession>A0A9P6A6K2</accession>
<evidence type="ECO:0000313" key="2">
    <source>
        <dbReference type="Proteomes" id="UP000807025"/>
    </source>
</evidence>
<dbReference type="AlphaFoldDB" id="A0A9P6A6K2"/>
<proteinExistence type="predicted"/>